<dbReference type="RefSeq" id="WP_237379599.1">
    <property type="nucleotide sequence ID" value="NZ_CP071793.1"/>
</dbReference>
<evidence type="ECO:0000313" key="1">
    <source>
        <dbReference type="EMBL" id="QTD49968.1"/>
    </source>
</evidence>
<protein>
    <submittedName>
        <fullName evidence="1">Uncharacterized protein</fullName>
    </submittedName>
</protein>
<name>A0A8A4TM55_SULCO</name>
<proteinExistence type="predicted"/>
<organism evidence="1 2">
    <name type="scientific">Sulfidibacter corallicola</name>
    <dbReference type="NCBI Taxonomy" id="2818388"/>
    <lineage>
        <taxon>Bacteria</taxon>
        <taxon>Pseudomonadati</taxon>
        <taxon>Acidobacteriota</taxon>
        <taxon>Holophagae</taxon>
        <taxon>Acanthopleuribacterales</taxon>
        <taxon>Acanthopleuribacteraceae</taxon>
        <taxon>Sulfidibacter</taxon>
    </lineage>
</organism>
<sequence length="174" mass="20565">MVERIFAEDEMELSEVDPQWDSDTLLNQRSIFYLKDVVGLLKLDPLKVKRRAGDLLKREENPWHVMGVRKMWTHWVVRMAVFAPYYRQHFKSKIVAVDPAWNGNLLLQQRGLFLLTAVCKLIPFSPHQLRYRAKKNPDAKTEYGIWKDPDLNAFVVDMEIFSGWVRTLWNGDFN</sequence>
<evidence type="ECO:0000313" key="2">
    <source>
        <dbReference type="Proteomes" id="UP000663929"/>
    </source>
</evidence>
<reference evidence="1" key="1">
    <citation type="submission" date="2021-03" db="EMBL/GenBank/DDBJ databases">
        <title>Acanthopleuribacteraceae sp. M133.</title>
        <authorList>
            <person name="Wang G."/>
        </authorList>
    </citation>
    <scope>NUCLEOTIDE SEQUENCE</scope>
    <source>
        <strain evidence="1">M133</strain>
    </source>
</reference>
<dbReference type="KEGG" id="scor:J3U87_30670"/>
<gene>
    <name evidence="1" type="ORF">J3U87_30670</name>
</gene>
<accession>A0A8A4TM55</accession>
<dbReference type="AlphaFoldDB" id="A0A8A4TM55"/>
<keyword evidence="2" id="KW-1185">Reference proteome</keyword>
<dbReference type="Proteomes" id="UP000663929">
    <property type="component" value="Chromosome"/>
</dbReference>
<dbReference type="EMBL" id="CP071793">
    <property type="protein sequence ID" value="QTD49968.1"/>
    <property type="molecule type" value="Genomic_DNA"/>
</dbReference>